<reference evidence="8 9" key="1">
    <citation type="submission" date="2016-11" db="EMBL/GenBank/DDBJ databases">
        <authorList>
            <person name="Jaros S."/>
            <person name="Januszkiewicz K."/>
            <person name="Wedrychowicz H."/>
        </authorList>
    </citation>
    <scope>NUCLEOTIDE SEQUENCE [LARGE SCALE GENOMIC DNA]</scope>
    <source>
        <strain evidence="8 9">DSM 26991</strain>
    </source>
</reference>
<organism evidence="8 9">
    <name type="scientific">Bacteroides luti</name>
    <dbReference type="NCBI Taxonomy" id="1297750"/>
    <lineage>
        <taxon>Bacteria</taxon>
        <taxon>Pseudomonadati</taxon>
        <taxon>Bacteroidota</taxon>
        <taxon>Bacteroidia</taxon>
        <taxon>Bacteroidales</taxon>
        <taxon>Bacteroidaceae</taxon>
        <taxon>Bacteroides</taxon>
    </lineage>
</organism>
<keyword evidence="2" id="KW-0678">Repressor</keyword>
<proteinExistence type="inferred from homology"/>
<keyword evidence="9" id="KW-1185">Reference proteome</keyword>
<protein>
    <submittedName>
        <fullName evidence="8">Fur family transcriptional regulator, ferric uptake regulator</fullName>
    </submittedName>
</protein>
<dbReference type="InterPro" id="IPR036388">
    <property type="entry name" value="WH-like_DNA-bd_sf"/>
</dbReference>
<dbReference type="GO" id="GO:0008270">
    <property type="term" value="F:zinc ion binding"/>
    <property type="evidence" value="ECO:0007669"/>
    <property type="project" value="TreeGrafter"/>
</dbReference>
<accession>A0A1M4ULH8</accession>
<feature type="binding site" evidence="7">
    <location>
        <position position="96"/>
    </location>
    <ligand>
        <name>Zn(2+)</name>
        <dbReference type="ChEBI" id="CHEBI:29105"/>
    </ligand>
</feature>
<name>A0A1M4ULH8_9BACE</name>
<dbReference type="GO" id="GO:1900376">
    <property type="term" value="P:regulation of secondary metabolite biosynthetic process"/>
    <property type="evidence" value="ECO:0007669"/>
    <property type="project" value="TreeGrafter"/>
</dbReference>
<dbReference type="Gene3D" id="1.10.10.10">
    <property type="entry name" value="Winged helix-like DNA-binding domain superfamily/Winged helix DNA-binding domain"/>
    <property type="match status" value="1"/>
</dbReference>
<feature type="binding site" evidence="7">
    <location>
        <position position="135"/>
    </location>
    <ligand>
        <name>Zn(2+)</name>
        <dbReference type="ChEBI" id="CHEBI:29105"/>
    </ligand>
</feature>
<dbReference type="EMBL" id="FQTV01000002">
    <property type="protein sequence ID" value="SHE57517.1"/>
    <property type="molecule type" value="Genomic_DNA"/>
</dbReference>
<comment type="cofactor">
    <cofactor evidence="7">
        <name>Zn(2+)</name>
        <dbReference type="ChEBI" id="CHEBI:29105"/>
    </cofactor>
    <text evidence="7">Binds 1 zinc ion per subunit.</text>
</comment>
<dbReference type="SUPFAM" id="SSF46785">
    <property type="entry name" value="Winged helix' DNA-binding domain"/>
    <property type="match status" value="1"/>
</dbReference>
<dbReference type="GO" id="GO:0000976">
    <property type="term" value="F:transcription cis-regulatory region binding"/>
    <property type="evidence" value="ECO:0007669"/>
    <property type="project" value="TreeGrafter"/>
</dbReference>
<dbReference type="PANTHER" id="PTHR33202:SF22">
    <property type="entry name" value="HYDROGEN PEROXIDE SENSITIVE REPRESSOR"/>
    <property type="match status" value="1"/>
</dbReference>
<keyword evidence="3 7" id="KW-0862">Zinc</keyword>
<evidence type="ECO:0000256" key="1">
    <source>
        <dbReference type="ARBA" id="ARBA00007957"/>
    </source>
</evidence>
<keyword evidence="7" id="KW-0479">Metal-binding</keyword>
<evidence type="ECO:0000313" key="8">
    <source>
        <dbReference type="EMBL" id="SHE57517.1"/>
    </source>
</evidence>
<dbReference type="Pfam" id="PF01475">
    <property type="entry name" value="FUR"/>
    <property type="match status" value="1"/>
</dbReference>
<dbReference type="RefSeq" id="WP_073398930.1">
    <property type="nucleotide sequence ID" value="NZ_FQTV01000002.1"/>
</dbReference>
<keyword evidence="4" id="KW-0805">Transcription regulation</keyword>
<dbReference type="InterPro" id="IPR043135">
    <property type="entry name" value="Fur_C"/>
</dbReference>
<evidence type="ECO:0000313" key="9">
    <source>
        <dbReference type="Proteomes" id="UP000184509"/>
    </source>
</evidence>
<feature type="binding site" evidence="7">
    <location>
        <position position="132"/>
    </location>
    <ligand>
        <name>Zn(2+)</name>
        <dbReference type="ChEBI" id="CHEBI:29105"/>
    </ligand>
</feature>
<dbReference type="GO" id="GO:0003700">
    <property type="term" value="F:DNA-binding transcription factor activity"/>
    <property type="evidence" value="ECO:0007669"/>
    <property type="project" value="InterPro"/>
</dbReference>
<dbReference type="STRING" id="1297750.SAMN05444405_102118"/>
<evidence type="ECO:0000256" key="6">
    <source>
        <dbReference type="ARBA" id="ARBA00023163"/>
    </source>
</evidence>
<feature type="binding site" evidence="7">
    <location>
        <position position="99"/>
    </location>
    <ligand>
        <name>Zn(2+)</name>
        <dbReference type="ChEBI" id="CHEBI:29105"/>
    </ligand>
</feature>
<evidence type="ECO:0000256" key="4">
    <source>
        <dbReference type="ARBA" id="ARBA00023015"/>
    </source>
</evidence>
<evidence type="ECO:0000256" key="3">
    <source>
        <dbReference type="ARBA" id="ARBA00022833"/>
    </source>
</evidence>
<evidence type="ECO:0000256" key="7">
    <source>
        <dbReference type="PIRSR" id="PIRSR602481-1"/>
    </source>
</evidence>
<sequence length="137" mass="15663">MNNEAEKILADKNIKPTAMRILVLKELLLQSDAVSLYDLEQKFDKVERTTLFRTLNTFVENSLIHKIDDGTGAVKYALCEKDCTCELKDLHLHFLCTKCGRTFCLKDIPIPSFQLPDNFVFETANFVIKGVCPHCHK</sequence>
<dbReference type="PANTHER" id="PTHR33202">
    <property type="entry name" value="ZINC UPTAKE REGULATION PROTEIN"/>
    <property type="match status" value="1"/>
</dbReference>
<dbReference type="InterPro" id="IPR036390">
    <property type="entry name" value="WH_DNA-bd_sf"/>
</dbReference>
<gene>
    <name evidence="8" type="ORF">SAMN05444405_102118</name>
</gene>
<keyword evidence="6" id="KW-0804">Transcription</keyword>
<dbReference type="GO" id="GO:0045892">
    <property type="term" value="P:negative regulation of DNA-templated transcription"/>
    <property type="evidence" value="ECO:0007669"/>
    <property type="project" value="TreeGrafter"/>
</dbReference>
<evidence type="ECO:0000256" key="2">
    <source>
        <dbReference type="ARBA" id="ARBA00022491"/>
    </source>
</evidence>
<dbReference type="InterPro" id="IPR002481">
    <property type="entry name" value="FUR"/>
</dbReference>
<dbReference type="Gene3D" id="3.30.1490.190">
    <property type="match status" value="1"/>
</dbReference>
<comment type="similarity">
    <text evidence="1">Belongs to the Fur family.</text>
</comment>
<evidence type="ECO:0000256" key="5">
    <source>
        <dbReference type="ARBA" id="ARBA00023125"/>
    </source>
</evidence>
<dbReference type="Proteomes" id="UP000184509">
    <property type="component" value="Unassembled WGS sequence"/>
</dbReference>
<dbReference type="AlphaFoldDB" id="A0A1M4ULH8"/>
<keyword evidence="5" id="KW-0238">DNA-binding</keyword>